<sequence>MELKLQLYHLPAVGLLKRFIRLRDYIHKIPFDYSQLSIHELYYS</sequence>
<name>G9XQ03_DESHA</name>
<comment type="caution">
    <text evidence="1">The sequence shown here is derived from an EMBL/GenBank/DDBJ whole genome shotgun (WGS) entry which is preliminary data.</text>
</comment>
<evidence type="ECO:0000313" key="1">
    <source>
        <dbReference type="EMBL" id="EHL06260.1"/>
    </source>
</evidence>
<accession>G9XQ03</accession>
<organism evidence="1 2">
    <name type="scientific">Desulfitobacterium hafniense DP7</name>
    <dbReference type="NCBI Taxonomy" id="537010"/>
    <lineage>
        <taxon>Bacteria</taxon>
        <taxon>Bacillati</taxon>
        <taxon>Bacillota</taxon>
        <taxon>Clostridia</taxon>
        <taxon>Eubacteriales</taxon>
        <taxon>Desulfitobacteriaceae</taxon>
        <taxon>Desulfitobacterium</taxon>
    </lineage>
</organism>
<dbReference type="HOGENOM" id="CLU_3215322_0_0_9"/>
<gene>
    <name evidence="1" type="ORF">HMPREF0322_03049</name>
</gene>
<protein>
    <submittedName>
        <fullName evidence="1">Uncharacterized protein</fullName>
    </submittedName>
</protein>
<dbReference type="Proteomes" id="UP000004416">
    <property type="component" value="Unassembled WGS sequence"/>
</dbReference>
<evidence type="ECO:0000313" key="2">
    <source>
        <dbReference type="Proteomes" id="UP000004416"/>
    </source>
</evidence>
<reference evidence="1 2" key="1">
    <citation type="submission" date="2011-08" db="EMBL/GenBank/DDBJ databases">
        <authorList>
            <person name="Weinstock G."/>
            <person name="Sodergren E."/>
            <person name="Clifton S."/>
            <person name="Fulton L."/>
            <person name="Fulton B."/>
            <person name="Courtney L."/>
            <person name="Fronick C."/>
            <person name="Harrison M."/>
            <person name="Strong C."/>
            <person name="Farmer C."/>
            <person name="Delahaunty K."/>
            <person name="Markovic C."/>
            <person name="Hall O."/>
            <person name="Minx P."/>
            <person name="Tomlinson C."/>
            <person name="Mitreva M."/>
            <person name="Hou S."/>
            <person name="Chen J."/>
            <person name="Wollam A."/>
            <person name="Pepin K.H."/>
            <person name="Johnson M."/>
            <person name="Bhonagiri V."/>
            <person name="Zhang X."/>
            <person name="Suruliraj S."/>
            <person name="Warren W."/>
            <person name="Chinwalla A."/>
            <person name="Mardis E.R."/>
            <person name="Wilson R.K."/>
        </authorList>
    </citation>
    <scope>NUCLEOTIDE SEQUENCE [LARGE SCALE GENOMIC DNA]</scope>
    <source>
        <strain evidence="1 2">DP7</strain>
    </source>
</reference>
<dbReference type="EMBL" id="AFZX01000079">
    <property type="protein sequence ID" value="EHL06260.1"/>
    <property type="molecule type" value="Genomic_DNA"/>
</dbReference>
<proteinExistence type="predicted"/>
<dbReference type="AlphaFoldDB" id="G9XQ03"/>